<dbReference type="Proteomes" id="UP001550853">
    <property type="component" value="Unassembled WGS sequence"/>
</dbReference>
<comment type="caution">
    <text evidence="1">The sequence shown here is derived from an EMBL/GenBank/DDBJ whole genome shotgun (WGS) entry which is preliminary data.</text>
</comment>
<accession>A0ABV2YZT5</accession>
<dbReference type="EMBL" id="JBEZVI010000009">
    <property type="protein sequence ID" value="MEU3711247.1"/>
    <property type="molecule type" value="Genomic_DNA"/>
</dbReference>
<dbReference type="Gene3D" id="3.30.70.1520">
    <property type="entry name" value="Heterotetrameric sarcosine oxidase"/>
    <property type="match status" value="1"/>
</dbReference>
<dbReference type="SUPFAM" id="SSF103025">
    <property type="entry name" value="Folate-binding domain"/>
    <property type="match status" value="1"/>
</dbReference>
<proteinExistence type="predicted"/>
<keyword evidence="2" id="KW-1185">Reference proteome</keyword>
<name>A0ABV2YZT5_9ACTN</name>
<protein>
    <submittedName>
        <fullName evidence="1">Sarcosine oxidase subunit gamma family protein</fullName>
    </submittedName>
</protein>
<gene>
    <name evidence="1" type="primary">soxG</name>
    <name evidence="1" type="ORF">AB0E61_14240</name>
</gene>
<dbReference type="RefSeq" id="WP_030281049.1">
    <property type="nucleotide sequence ID" value="NZ_JBEZVI010000009.1"/>
</dbReference>
<dbReference type="Pfam" id="PF04268">
    <property type="entry name" value="SoxG"/>
    <property type="match status" value="1"/>
</dbReference>
<evidence type="ECO:0000313" key="2">
    <source>
        <dbReference type="Proteomes" id="UP001550853"/>
    </source>
</evidence>
<organism evidence="1 2">
    <name type="scientific">Streptomyces catenulae</name>
    <dbReference type="NCBI Taxonomy" id="66875"/>
    <lineage>
        <taxon>Bacteria</taxon>
        <taxon>Bacillati</taxon>
        <taxon>Actinomycetota</taxon>
        <taxon>Actinomycetes</taxon>
        <taxon>Kitasatosporales</taxon>
        <taxon>Streptomycetaceae</taxon>
        <taxon>Streptomyces</taxon>
    </lineage>
</organism>
<dbReference type="InterPro" id="IPR007375">
    <property type="entry name" value="SoxG"/>
</dbReference>
<evidence type="ECO:0000313" key="1">
    <source>
        <dbReference type="EMBL" id="MEU3711247.1"/>
    </source>
</evidence>
<dbReference type="InterPro" id="IPR027266">
    <property type="entry name" value="TrmE/GcvT-like"/>
</dbReference>
<dbReference type="Gene3D" id="3.30.1360.120">
    <property type="entry name" value="Probable tRNA modification gtpase trme, domain 1"/>
    <property type="match status" value="1"/>
</dbReference>
<sequence>MADPTAPGPAALRRGPLDHLSGALRAATVTGPRAVALTALPCRTTTALRAAPDGPVGARLAKVLGAPLPTRCGETARTDHGTALWLGPDEWLLVAEDAAPAPLTALDEALGDAPGQIVDVSAQRTVLELRGPAARDVLEKGCAPDLHPRAFPPGRAVTTAVGQVPLILWHSAADTYRLLPRSSFAEHLAHWLTDAMGEYGLPEVD</sequence>
<dbReference type="InterPro" id="IPR006280">
    <property type="entry name" value="SoxG_het"/>
</dbReference>
<dbReference type="NCBIfam" id="TIGR01375">
    <property type="entry name" value="soxG"/>
    <property type="match status" value="1"/>
</dbReference>
<reference evidence="1 2" key="1">
    <citation type="submission" date="2024-06" db="EMBL/GenBank/DDBJ databases">
        <title>The Natural Products Discovery Center: Release of the First 8490 Sequenced Strains for Exploring Actinobacteria Biosynthetic Diversity.</title>
        <authorList>
            <person name="Kalkreuter E."/>
            <person name="Kautsar S.A."/>
            <person name="Yang D."/>
            <person name="Bader C.D."/>
            <person name="Teijaro C.N."/>
            <person name="Fluegel L."/>
            <person name="Davis C.M."/>
            <person name="Simpson J.R."/>
            <person name="Lauterbach L."/>
            <person name="Steele A.D."/>
            <person name="Gui C."/>
            <person name="Meng S."/>
            <person name="Li G."/>
            <person name="Viehrig K."/>
            <person name="Ye F."/>
            <person name="Su P."/>
            <person name="Kiefer A.F."/>
            <person name="Nichols A."/>
            <person name="Cepeda A.J."/>
            <person name="Yan W."/>
            <person name="Fan B."/>
            <person name="Jiang Y."/>
            <person name="Adhikari A."/>
            <person name="Zheng C.-J."/>
            <person name="Schuster L."/>
            <person name="Cowan T.M."/>
            <person name="Smanski M.J."/>
            <person name="Chevrette M.G."/>
            <person name="De Carvalho L.P.S."/>
            <person name="Shen B."/>
        </authorList>
    </citation>
    <scope>NUCLEOTIDE SEQUENCE [LARGE SCALE GENOMIC DNA]</scope>
    <source>
        <strain evidence="1 2">NPDC033039</strain>
    </source>
</reference>